<dbReference type="OrthoDB" id="9786435at2"/>
<dbReference type="STRING" id="1515439.SAMN06265784_105102"/>
<dbReference type="PANTHER" id="PTHR43477:SF1">
    <property type="entry name" value="DIHYDROANTICAPSIN 7-DEHYDROGENASE"/>
    <property type="match status" value="1"/>
</dbReference>
<dbReference type="InterPro" id="IPR051122">
    <property type="entry name" value="SDR_DHRS6-like"/>
</dbReference>
<dbReference type="AlphaFoldDB" id="A0A1X7L6V3"/>
<sequence length="255" mass="26888">MSNSSRTYVITGAASGIGRETKQLLESLGHRVIGADIRDAEVVADLGTPAGRASLVEQVTAISGGAIDAVLAIAGVDLGGPPTVAVNYYGAIATLEGLRPLLLRSNAPRAVAVSSITSVHPYNDQLLNALLDGTEAIALEKAEEVPFVYATTKRALSRWIRRNALKAEWAGANIPLNAIAPGLVKTELLKRLFDEPETRKRISAGTPMPLGGPYEPRAAAELLAWLASEQNGHMTGQTIFIDGGADVMIRGDSVW</sequence>
<dbReference type="Proteomes" id="UP000193228">
    <property type="component" value="Unassembled WGS sequence"/>
</dbReference>
<evidence type="ECO:0000313" key="3">
    <source>
        <dbReference type="EMBL" id="SMG49123.1"/>
    </source>
</evidence>
<dbReference type="Pfam" id="PF13561">
    <property type="entry name" value="adh_short_C2"/>
    <property type="match status" value="1"/>
</dbReference>
<proteinExistence type="inferred from homology"/>
<comment type="similarity">
    <text evidence="1">Belongs to the short-chain dehydrogenases/reductases (SDR) family.</text>
</comment>
<keyword evidence="4" id="KW-1185">Reference proteome</keyword>
<dbReference type="EMBL" id="FXAT01000005">
    <property type="protein sequence ID" value="SMG49123.1"/>
    <property type="molecule type" value="Genomic_DNA"/>
</dbReference>
<dbReference type="RefSeq" id="WP_085485000.1">
    <property type="nucleotide sequence ID" value="NZ_FXAT01000005.1"/>
</dbReference>
<name>A0A1X7L6V3_9BURK</name>
<dbReference type="PRINTS" id="PR00081">
    <property type="entry name" value="GDHRDH"/>
</dbReference>
<dbReference type="Gene3D" id="3.40.50.720">
    <property type="entry name" value="NAD(P)-binding Rossmann-like Domain"/>
    <property type="match status" value="1"/>
</dbReference>
<accession>A0A1X7L6V3</accession>
<dbReference type="GO" id="GO:0016491">
    <property type="term" value="F:oxidoreductase activity"/>
    <property type="evidence" value="ECO:0007669"/>
    <property type="project" value="UniProtKB-KW"/>
</dbReference>
<organism evidence="3 4">
    <name type="scientific">Paraburkholderia susongensis</name>
    <dbReference type="NCBI Taxonomy" id="1515439"/>
    <lineage>
        <taxon>Bacteria</taxon>
        <taxon>Pseudomonadati</taxon>
        <taxon>Pseudomonadota</taxon>
        <taxon>Betaproteobacteria</taxon>
        <taxon>Burkholderiales</taxon>
        <taxon>Burkholderiaceae</taxon>
        <taxon>Paraburkholderia</taxon>
    </lineage>
</organism>
<dbReference type="InterPro" id="IPR036291">
    <property type="entry name" value="NAD(P)-bd_dom_sf"/>
</dbReference>
<gene>
    <name evidence="3" type="ORF">SAMN06265784_105102</name>
</gene>
<evidence type="ECO:0000256" key="1">
    <source>
        <dbReference type="ARBA" id="ARBA00006484"/>
    </source>
</evidence>
<dbReference type="SUPFAM" id="SSF51735">
    <property type="entry name" value="NAD(P)-binding Rossmann-fold domains"/>
    <property type="match status" value="1"/>
</dbReference>
<dbReference type="InterPro" id="IPR002347">
    <property type="entry name" value="SDR_fam"/>
</dbReference>
<reference evidence="4" key="1">
    <citation type="submission" date="2017-04" db="EMBL/GenBank/DDBJ databases">
        <authorList>
            <person name="Varghese N."/>
            <person name="Submissions S."/>
        </authorList>
    </citation>
    <scope>NUCLEOTIDE SEQUENCE [LARGE SCALE GENOMIC DNA]</scope>
    <source>
        <strain evidence="4">LMG 29540</strain>
    </source>
</reference>
<protein>
    <submittedName>
        <fullName evidence="3">NAD(P)-dependent dehydrogenase, short-chain alcohol dehydrogenase family</fullName>
    </submittedName>
</protein>
<evidence type="ECO:0000313" key="4">
    <source>
        <dbReference type="Proteomes" id="UP000193228"/>
    </source>
</evidence>
<dbReference type="PANTHER" id="PTHR43477">
    <property type="entry name" value="DIHYDROANTICAPSIN 7-DEHYDROGENASE"/>
    <property type="match status" value="1"/>
</dbReference>
<keyword evidence="2" id="KW-0560">Oxidoreductase</keyword>
<evidence type="ECO:0000256" key="2">
    <source>
        <dbReference type="ARBA" id="ARBA00023002"/>
    </source>
</evidence>